<reference evidence="2" key="1">
    <citation type="journal article" date="2019" name="Int. J. Syst. Evol. Microbiol.">
        <title>The Global Catalogue of Microorganisms (GCM) 10K type strain sequencing project: providing services to taxonomists for standard genome sequencing and annotation.</title>
        <authorList>
            <consortium name="The Broad Institute Genomics Platform"/>
            <consortium name="The Broad Institute Genome Sequencing Center for Infectious Disease"/>
            <person name="Wu L."/>
            <person name="Ma J."/>
        </authorList>
    </citation>
    <scope>NUCLEOTIDE SEQUENCE [LARGE SCALE GENOMIC DNA]</scope>
    <source>
        <strain evidence="2">CGMCC 1.12286</strain>
    </source>
</reference>
<dbReference type="SUPFAM" id="SSF56112">
    <property type="entry name" value="Protein kinase-like (PK-like)"/>
    <property type="match status" value="1"/>
</dbReference>
<organism evidence="1 2">
    <name type="scientific">Alicyclobacillus fodiniaquatilis</name>
    <dbReference type="NCBI Taxonomy" id="1661150"/>
    <lineage>
        <taxon>Bacteria</taxon>
        <taxon>Bacillati</taxon>
        <taxon>Bacillota</taxon>
        <taxon>Bacilli</taxon>
        <taxon>Bacillales</taxon>
        <taxon>Alicyclobacillaceae</taxon>
        <taxon>Alicyclobacillus</taxon>
    </lineage>
</organism>
<dbReference type="InterPro" id="IPR011009">
    <property type="entry name" value="Kinase-like_dom_sf"/>
</dbReference>
<keyword evidence="2" id="KW-1185">Reference proteome</keyword>
<protein>
    <submittedName>
        <fullName evidence="1">Aminoglycoside phosphotransferase family protein</fullName>
    </submittedName>
</protein>
<name>A0ABW4JF87_9BACL</name>
<dbReference type="Gene3D" id="3.90.1200.10">
    <property type="match status" value="1"/>
</dbReference>
<dbReference type="RefSeq" id="WP_377942244.1">
    <property type="nucleotide sequence ID" value="NZ_JBHUCX010000020.1"/>
</dbReference>
<gene>
    <name evidence="1" type="ORF">ACFSB2_06595</name>
</gene>
<comment type="caution">
    <text evidence="1">The sequence shown here is derived from an EMBL/GenBank/DDBJ whole genome shotgun (WGS) entry which is preliminary data.</text>
</comment>
<dbReference type="Proteomes" id="UP001597079">
    <property type="component" value="Unassembled WGS sequence"/>
</dbReference>
<dbReference type="EMBL" id="JBHUCX010000020">
    <property type="protein sequence ID" value="MFD1674373.1"/>
    <property type="molecule type" value="Genomic_DNA"/>
</dbReference>
<dbReference type="Pfam" id="PF04655">
    <property type="entry name" value="APH_6_hur"/>
    <property type="match status" value="1"/>
</dbReference>
<accession>A0ABW4JF87</accession>
<proteinExistence type="predicted"/>
<evidence type="ECO:0000313" key="1">
    <source>
        <dbReference type="EMBL" id="MFD1674373.1"/>
    </source>
</evidence>
<sequence length="321" mass="36515">MNKKVGCINSRFDRILSAEQKVHISARWNEIYVEKLLSILETFSPKWQLSNIQLYPFYSQNCVFTCFSGMFGDAVIKVGYSPLENEYNCLHEFAGRGACEVFACDLAHHVILEQRITPGTTLLEVTNQDDRIDKFVSLFENLHVVPSADAAFPTIHEVMNRRLGYIRTREDCHFLSRVIDKAKNTLQSLCSKCTNQILLHGDLHHQNILLSQDQNYLIIDPIGYIGDPVFDVSRFIMLEFDDNLTSAPECEILEFISKVADRLHMASSLLIQCLFVDNVTWLSSDLQHGESLDDSQFIVDNIFVAERLLHSCAVSDSGLSK</sequence>
<evidence type="ECO:0000313" key="2">
    <source>
        <dbReference type="Proteomes" id="UP001597079"/>
    </source>
</evidence>
<dbReference type="InterPro" id="IPR006748">
    <property type="entry name" value="NH2Glyco/OHUrea_AB-resist_kin"/>
</dbReference>